<keyword evidence="1" id="KW-0812">Transmembrane</keyword>
<gene>
    <name evidence="2" type="ORF">HF685_14840</name>
</gene>
<evidence type="ECO:0000256" key="1">
    <source>
        <dbReference type="SAM" id="Phobius"/>
    </source>
</evidence>
<evidence type="ECO:0000313" key="3">
    <source>
        <dbReference type="Proteomes" id="UP000501600"/>
    </source>
</evidence>
<organism evidence="2 3">
    <name type="scientific">Parasphingorhabdus halotolerans</name>
    <dbReference type="NCBI Taxonomy" id="2725558"/>
    <lineage>
        <taxon>Bacteria</taxon>
        <taxon>Pseudomonadati</taxon>
        <taxon>Pseudomonadota</taxon>
        <taxon>Alphaproteobacteria</taxon>
        <taxon>Sphingomonadales</taxon>
        <taxon>Sphingomonadaceae</taxon>
        <taxon>Parasphingorhabdus</taxon>
    </lineage>
</organism>
<sequence length="373" mass="40150">MEFPTAEQQALHWWLVNGSEIIKRGRDPDPIAAAGIPAVSMEEQTILSMADYKQIALVPSTHSTVRWHDLSGGITEKQALAAAMIDAKSRSLNSDILHFAATVDEGGQIITSAIERGLMASGLAHLKSLHIDPDIITPSGFLISFDSEHIIQADLGFEKILRAKQLIAPAEPALIDQLAGQGDIHNLDNTIVDVALVDTPSQRLVNFRSGLFAKKTRATVSARQKRILAGMIAALLLISLAIPIVQWIRYARAADAADEAALVAAKTELGQVANIEEAERRLDEQMTNESRGNRIYSAPSSALFSAVQMAPAVAVDRLGYRQDGTLSARLSASRNEEINPVLIALQQNGFQLTATPTTDATGMAKADITLRAP</sequence>
<evidence type="ECO:0000313" key="2">
    <source>
        <dbReference type="EMBL" id="QJB70383.1"/>
    </source>
</evidence>
<accession>A0A6H2DQX5</accession>
<dbReference type="Proteomes" id="UP000501600">
    <property type="component" value="Chromosome"/>
</dbReference>
<dbReference type="InterPro" id="IPR007812">
    <property type="entry name" value="T2SS_protein-GspL"/>
</dbReference>
<dbReference type="Gene3D" id="3.30.420.380">
    <property type="match status" value="1"/>
</dbReference>
<keyword evidence="1" id="KW-0472">Membrane</keyword>
<name>A0A6H2DQX5_9SPHN</name>
<dbReference type="EMBL" id="CP051217">
    <property type="protein sequence ID" value="QJB70383.1"/>
    <property type="molecule type" value="Genomic_DNA"/>
</dbReference>
<dbReference type="GO" id="GO:0015627">
    <property type="term" value="C:type II protein secretion system complex"/>
    <property type="evidence" value="ECO:0007669"/>
    <property type="project" value="InterPro"/>
</dbReference>
<evidence type="ECO:0008006" key="4">
    <source>
        <dbReference type="Google" id="ProtNLM"/>
    </source>
</evidence>
<keyword evidence="3" id="KW-1185">Reference proteome</keyword>
<proteinExistence type="predicted"/>
<dbReference type="GO" id="GO:0009276">
    <property type="term" value="C:Gram-negative-bacterium-type cell wall"/>
    <property type="evidence" value="ECO:0007669"/>
    <property type="project" value="InterPro"/>
</dbReference>
<reference evidence="2 3" key="1">
    <citation type="submission" date="2020-04" db="EMBL/GenBank/DDBJ databases">
        <title>Genome sequence for Sphingorhabdus sp. strain M1.</title>
        <authorList>
            <person name="Park S.-J."/>
        </authorList>
    </citation>
    <scope>NUCLEOTIDE SEQUENCE [LARGE SCALE GENOMIC DNA]</scope>
    <source>
        <strain evidence="2 3">JK6</strain>
    </source>
</reference>
<dbReference type="AlphaFoldDB" id="A0A6H2DQX5"/>
<keyword evidence="1" id="KW-1133">Transmembrane helix</keyword>
<dbReference type="KEGG" id="phao:HF685_14840"/>
<dbReference type="NCBIfam" id="TIGR01709">
    <property type="entry name" value="typeII_sec_gspL"/>
    <property type="match status" value="1"/>
</dbReference>
<dbReference type="GO" id="GO:0015628">
    <property type="term" value="P:protein secretion by the type II secretion system"/>
    <property type="evidence" value="ECO:0007669"/>
    <property type="project" value="InterPro"/>
</dbReference>
<feature type="transmembrane region" description="Helical" evidence="1">
    <location>
        <begin position="227"/>
        <end position="248"/>
    </location>
</feature>
<protein>
    <recommendedName>
        <fullName evidence="4">General secretion pathway protein L</fullName>
    </recommendedName>
</protein>